<keyword evidence="8" id="KW-0472">Membrane</keyword>
<reference evidence="12" key="1">
    <citation type="journal article" date="2019" name="Int. J. Syst. Evol. Microbiol.">
        <title>The Global Catalogue of Microorganisms (GCM) 10K type strain sequencing project: providing services to taxonomists for standard genome sequencing and annotation.</title>
        <authorList>
            <consortium name="The Broad Institute Genomics Platform"/>
            <consortium name="The Broad Institute Genome Sequencing Center for Infectious Disease"/>
            <person name="Wu L."/>
            <person name="Ma J."/>
        </authorList>
    </citation>
    <scope>NUCLEOTIDE SEQUENCE [LARGE SCALE GENOMIC DNA]</scope>
    <source>
        <strain evidence="12">JCM 17804</strain>
    </source>
</reference>
<evidence type="ECO:0000313" key="11">
    <source>
        <dbReference type="EMBL" id="GAA4329517.1"/>
    </source>
</evidence>
<keyword evidence="7" id="KW-1133">Transmembrane helix</keyword>
<keyword evidence="4" id="KW-0997">Cell inner membrane</keyword>
<feature type="compositionally biased region" description="Pro residues" evidence="9">
    <location>
        <begin position="154"/>
        <end position="173"/>
    </location>
</feature>
<evidence type="ECO:0000256" key="1">
    <source>
        <dbReference type="ARBA" id="ARBA00004533"/>
    </source>
</evidence>
<comment type="caution">
    <text evidence="11">The sequence shown here is derived from an EMBL/GenBank/DDBJ whole genome shotgun (WGS) entry which is preliminary data.</text>
</comment>
<dbReference type="EMBL" id="BAABGJ010000001">
    <property type="protein sequence ID" value="GAA4329517.1"/>
    <property type="molecule type" value="Genomic_DNA"/>
</dbReference>
<evidence type="ECO:0000256" key="6">
    <source>
        <dbReference type="ARBA" id="ARBA00022927"/>
    </source>
</evidence>
<dbReference type="InterPro" id="IPR024961">
    <property type="entry name" value="T2SS_GspC_N"/>
</dbReference>
<evidence type="ECO:0000256" key="9">
    <source>
        <dbReference type="SAM" id="MobiDB-lite"/>
    </source>
</evidence>
<evidence type="ECO:0000256" key="3">
    <source>
        <dbReference type="ARBA" id="ARBA00022475"/>
    </source>
</evidence>
<evidence type="ECO:0000256" key="7">
    <source>
        <dbReference type="ARBA" id="ARBA00022989"/>
    </source>
</evidence>
<comment type="subcellular location">
    <subcellularLocation>
        <location evidence="1">Cell inner membrane</location>
    </subcellularLocation>
</comment>
<dbReference type="Proteomes" id="UP001500975">
    <property type="component" value="Unassembled WGS sequence"/>
</dbReference>
<keyword evidence="3" id="KW-1003">Cell membrane</keyword>
<dbReference type="Pfam" id="PF11356">
    <property type="entry name" value="T2SSC"/>
    <property type="match status" value="1"/>
</dbReference>
<evidence type="ECO:0000313" key="12">
    <source>
        <dbReference type="Proteomes" id="UP001500975"/>
    </source>
</evidence>
<gene>
    <name evidence="11" type="ORF">GCM10023165_02510</name>
</gene>
<sequence>MSASYAPARWPSATATTVLWALAAASVVFWGLRLASPNDAVAPPALSNNGTAAVDPAAVAQMLGVVQGQAAVVATPEAASRFQLLGVVADADQQGAALISVDGQPARPFRVGAQVAEGYVLRSLDLRAASLGASVDAAPAFTLQMPTRPLAVNGPPPSAAPSPPPVIAPRPLR</sequence>
<keyword evidence="5" id="KW-0812">Transmembrane</keyword>
<keyword evidence="2" id="KW-0813">Transport</keyword>
<accession>A0ABP8GTQ7</accession>
<evidence type="ECO:0000256" key="5">
    <source>
        <dbReference type="ARBA" id="ARBA00022692"/>
    </source>
</evidence>
<feature type="domain" description="Type II secretion system protein GspC N-terminal" evidence="10">
    <location>
        <begin position="27"/>
        <end position="123"/>
    </location>
</feature>
<organism evidence="11 12">
    <name type="scientific">Variovorax defluvii</name>
    <dbReference type="NCBI Taxonomy" id="913761"/>
    <lineage>
        <taxon>Bacteria</taxon>
        <taxon>Pseudomonadati</taxon>
        <taxon>Pseudomonadota</taxon>
        <taxon>Betaproteobacteria</taxon>
        <taxon>Burkholderiales</taxon>
        <taxon>Comamonadaceae</taxon>
        <taxon>Variovorax</taxon>
    </lineage>
</organism>
<evidence type="ECO:0000256" key="4">
    <source>
        <dbReference type="ARBA" id="ARBA00022519"/>
    </source>
</evidence>
<feature type="region of interest" description="Disordered" evidence="9">
    <location>
        <begin position="149"/>
        <end position="173"/>
    </location>
</feature>
<keyword evidence="6" id="KW-0653">Protein transport</keyword>
<evidence type="ECO:0000256" key="8">
    <source>
        <dbReference type="ARBA" id="ARBA00023136"/>
    </source>
</evidence>
<proteinExistence type="predicted"/>
<evidence type="ECO:0000259" key="10">
    <source>
        <dbReference type="Pfam" id="PF11356"/>
    </source>
</evidence>
<name>A0ABP8GTQ7_9BURK</name>
<protein>
    <recommendedName>
        <fullName evidence="10">Type II secretion system protein GspC N-terminal domain-containing protein</fullName>
    </recommendedName>
</protein>
<evidence type="ECO:0000256" key="2">
    <source>
        <dbReference type="ARBA" id="ARBA00022448"/>
    </source>
</evidence>
<keyword evidence="12" id="KW-1185">Reference proteome</keyword>
<dbReference type="RefSeq" id="WP_345535348.1">
    <property type="nucleotide sequence ID" value="NZ_BAABGJ010000001.1"/>
</dbReference>